<dbReference type="GO" id="GO:0022857">
    <property type="term" value="F:transmembrane transporter activity"/>
    <property type="evidence" value="ECO:0007669"/>
    <property type="project" value="InterPro"/>
</dbReference>
<feature type="domain" description="Major facilitator superfamily (MFS) profile" evidence="9">
    <location>
        <begin position="30"/>
        <end position="510"/>
    </location>
</feature>
<keyword evidence="7 8" id="KW-0472">Membrane</keyword>
<dbReference type="InterPro" id="IPR004638">
    <property type="entry name" value="EmrB-like"/>
</dbReference>
<feature type="transmembrane region" description="Helical" evidence="8">
    <location>
        <begin position="214"/>
        <end position="236"/>
    </location>
</feature>
<name>C4NYL5_9ACTN</name>
<feature type="transmembrane region" description="Helical" evidence="8">
    <location>
        <begin position="375"/>
        <end position="398"/>
    </location>
</feature>
<comment type="similarity">
    <text evidence="2">Belongs to the major facilitator superfamily. TCR/Tet family.</text>
</comment>
<evidence type="ECO:0000256" key="7">
    <source>
        <dbReference type="ARBA" id="ARBA00023136"/>
    </source>
</evidence>
<evidence type="ECO:0000256" key="3">
    <source>
        <dbReference type="ARBA" id="ARBA00022448"/>
    </source>
</evidence>
<feature type="transmembrane region" description="Helical" evidence="8">
    <location>
        <begin position="20"/>
        <end position="43"/>
    </location>
</feature>
<dbReference type="Gene3D" id="1.20.1720.10">
    <property type="entry name" value="Multidrug resistance protein D"/>
    <property type="match status" value="1"/>
</dbReference>
<feature type="transmembrane region" description="Helical" evidence="8">
    <location>
        <begin position="153"/>
        <end position="174"/>
    </location>
</feature>
<dbReference type="SUPFAM" id="SSF103473">
    <property type="entry name" value="MFS general substrate transporter"/>
    <property type="match status" value="1"/>
</dbReference>
<evidence type="ECO:0000256" key="8">
    <source>
        <dbReference type="SAM" id="Phobius"/>
    </source>
</evidence>
<dbReference type="FunFam" id="1.20.1720.10:FF:000004">
    <property type="entry name" value="EmrB/QacA family drug resistance transporter"/>
    <property type="match status" value="1"/>
</dbReference>
<dbReference type="InterPro" id="IPR005829">
    <property type="entry name" value="Sugar_transporter_CS"/>
</dbReference>
<evidence type="ECO:0000256" key="4">
    <source>
        <dbReference type="ARBA" id="ARBA00022475"/>
    </source>
</evidence>
<evidence type="ECO:0000313" key="10">
    <source>
        <dbReference type="EMBL" id="ACP19369.1"/>
    </source>
</evidence>
<evidence type="ECO:0000256" key="1">
    <source>
        <dbReference type="ARBA" id="ARBA00004651"/>
    </source>
</evidence>
<feature type="transmembrane region" description="Helical" evidence="8">
    <location>
        <begin position="349"/>
        <end position="369"/>
    </location>
</feature>
<dbReference type="Gene3D" id="1.20.1250.20">
    <property type="entry name" value="MFS general substrate transporter like domains"/>
    <property type="match status" value="1"/>
</dbReference>
<dbReference type="PANTHER" id="PTHR23501:SF197">
    <property type="entry name" value="COMD"/>
    <property type="match status" value="1"/>
</dbReference>
<evidence type="ECO:0000256" key="2">
    <source>
        <dbReference type="ARBA" id="ARBA00007520"/>
    </source>
</evidence>
<keyword evidence="4" id="KW-1003">Cell membrane</keyword>
<dbReference type="GO" id="GO:0005886">
    <property type="term" value="C:plasma membrane"/>
    <property type="evidence" value="ECO:0007669"/>
    <property type="project" value="UniProtKB-SubCell"/>
</dbReference>
<evidence type="ECO:0000259" key="9">
    <source>
        <dbReference type="PROSITE" id="PS50850"/>
    </source>
</evidence>
<dbReference type="InterPro" id="IPR011701">
    <property type="entry name" value="MFS"/>
</dbReference>
<proteinExistence type="inferred from homology"/>
<dbReference type="InterPro" id="IPR036259">
    <property type="entry name" value="MFS_trans_sf"/>
</dbReference>
<feature type="transmembrane region" description="Helical" evidence="8">
    <location>
        <begin position="242"/>
        <end position="264"/>
    </location>
</feature>
<organism evidence="10">
    <name type="scientific">Micromonospora sp. Tu 6368</name>
    <dbReference type="NCBI Taxonomy" id="428986"/>
    <lineage>
        <taxon>Bacteria</taxon>
        <taxon>Bacillati</taxon>
        <taxon>Actinomycetota</taxon>
        <taxon>Actinomycetes</taxon>
        <taxon>Micromonosporales</taxon>
        <taxon>Micromonosporaceae</taxon>
        <taxon>Micromonospora</taxon>
    </lineage>
</organism>
<feature type="transmembrane region" description="Helical" evidence="8">
    <location>
        <begin position="180"/>
        <end position="202"/>
    </location>
</feature>
<feature type="transmembrane region" description="Helical" evidence="8">
    <location>
        <begin position="486"/>
        <end position="505"/>
    </location>
</feature>
<reference evidence="10" key="2">
    <citation type="journal article" date="2009" name="ChemBioChem">
        <title>Cloning and sequencing of the biosynthetic gene cluster for saquayamycin Z and galtamycin B and the elucidation of the assembly of their saccharide chains.</title>
        <authorList>
            <person name="Erb A."/>
            <person name="Luzhetskyy A."/>
            <person name="Hardter U."/>
            <person name="Bechthold A."/>
        </authorList>
    </citation>
    <scope>NUCLEOTIDE SEQUENCE</scope>
    <source>
        <strain evidence="10">Tu 6368</strain>
    </source>
</reference>
<reference evidence="10" key="1">
    <citation type="journal article" date="2007" name="Appl. Microbiol. Biotechnol.">
        <title>A strategy for cloning glycosyltransferase genes involved in natural product biosynthesis.</title>
        <authorList>
            <person name="Luzhetskyy A."/>
            <person name="Weiss H."/>
            <person name="Charge A."/>
            <person name="Welle E."/>
            <person name="Linnenbrink A."/>
            <person name="Vente A."/>
            <person name="Bechthold A."/>
        </authorList>
    </citation>
    <scope>NUCLEOTIDE SEQUENCE</scope>
    <source>
        <strain evidence="10">Tu 6368</strain>
    </source>
</reference>
<keyword evidence="5 8" id="KW-0812">Transmembrane</keyword>
<keyword evidence="6 8" id="KW-1133">Transmembrane helix</keyword>
<dbReference type="PROSITE" id="PS50850">
    <property type="entry name" value="MFS"/>
    <property type="match status" value="1"/>
</dbReference>
<dbReference type="Pfam" id="PF07690">
    <property type="entry name" value="MFS_1"/>
    <property type="match status" value="1"/>
</dbReference>
<dbReference type="PRINTS" id="PR01035">
    <property type="entry name" value="TCRTETA"/>
</dbReference>
<feature type="transmembrane region" description="Helical" evidence="8">
    <location>
        <begin position="120"/>
        <end position="141"/>
    </location>
</feature>
<dbReference type="InterPro" id="IPR001958">
    <property type="entry name" value="Tet-R_TetA/multi-R_MdtG-like"/>
</dbReference>
<dbReference type="CDD" id="cd17502">
    <property type="entry name" value="MFS_Azr1_MDR_like"/>
    <property type="match status" value="1"/>
</dbReference>
<feature type="transmembrane region" description="Helical" evidence="8">
    <location>
        <begin position="285"/>
        <end position="307"/>
    </location>
</feature>
<dbReference type="InterPro" id="IPR020846">
    <property type="entry name" value="MFS_dom"/>
</dbReference>
<protein>
    <submittedName>
        <fullName evidence="10">SaqJ1</fullName>
    </submittedName>
</protein>
<dbReference type="EMBL" id="FJ670504">
    <property type="protein sequence ID" value="ACP19369.1"/>
    <property type="molecule type" value="Genomic_DNA"/>
</dbReference>
<gene>
    <name evidence="10" type="primary">saqJ1</name>
</gene>
<comment type="subcellular location">
    <subcellularLocation>
        <location evidence="1">Cell membrane</location>
        <topology evidence="1">Multi-pass membrane protein</topology>
    </subcellularLocation>
</comment>
<accession>C4NYL5</accession>
<feature type="transmembrane region" description="Helical" evidence="8">
    <location>
        <begin position="319"/>
        <end position="337"/>
    </location>
</feature>
<evidence type="ECO:0000256" key="6">
    <source>
        <dbReference type="ARBA" id="ARBA00022989"/>
    </source>
</evidence>
<dbReference type="AlphaFoldDB" id="C4NYL5"/>
<sequence>MGGPCRSRVPSTTAPPPVAATPAGGGIAAAIIALILAMMLATLDNMIIGTAIPTIVGELGGLDDLSWVITSYTLATAASTPIWGKLGDMYGRKGVFLASIVIFLVGSALSGLAQDLGQLIGFRALQGLGGGGLMVSAFAIMGELIPPRDRAKYQGVMSAAMGATMIGGPLVGGLITDHFGWRWCFLINLPIGLVGLVLVATGMRLPVRRAQGRVDYLGATLLAFIISVVVLVSAWGGTRYDWGSAMIVGLGLAAVLAVAGFLLVERQAREPVLPLTIFRVANFSLATVIGLLVGFVLFSTMTFLTLYQQAVQGASATNSGLLLLPVLLSMVVVNVIVGQWITKGLRLRTVLLVGSALMTASLFLMATMGTGTSRLVAALYMVVLGAGMGCLIQGTLLLSLDSVGMRDLGVASSTATLSRTVGGTIGVAASGALFAHQVQQSLAAKGPEVASAVGGEAGQLTAVGMARLPEAVRVAYEHAVADGAQLVFVAAAVLSVAALLGSWFVRQRALVPTPSDVP</sequence>
<feature type="transmembrane region" description="Helical" evidence="8">
    <location>
        <begin position="95"/>
        <end position="114"/>
    </location>
</feature>
<dbReference type="PANTHER" id="PTHR23501">
    <property type="entry name" value="MAJOR FACILITATOR SUPERFAMILY"/>
    <property type="match status" value="1"/>
</dbReference>
<evidence type="ECO:0000256" key="5">
    <source>
        <dbReference type="ARBA" id="ARBA00022692"/>
    </source>
</evidence>
<dbReference type="PROSITE" id="PS00217">
    <property type="entry name" value="SUGAR_TRANSPORT_2"/>
    <property type="match status" value="1"/>
</dbReference>
<dbReference type="NCBIfam" id="TIGR00711">
    <property type="entry name" value="efflux_EmrB"/>
    <property type="match status" value="1"/>
</dbReference>
<keyword evidence="3" id="KW-0813">Transport</keyword>